<sequence>IFYHPFSFPQRSVPAIMTTPSDLPPEILDMITKCLPVTDHIAFSRTCRRMRKFVPPCEMEWVKLEWHPKQNMILLYTNIEEKFKSEPFMIYHEQAYMTERKMCDSGKVDCWRFFKCPPKISIWLFYIFWFFIEYLWIWIFSDFLPLSCFHFSPFYLFSVCWLAFVFRIALIYWPYVFAQSNPGYRFFKAAKIKHLVLSEHFRFHIGNLEALSILLTGCNIDKITFIVDNVTDANLCKVHEFFALIRVKKVAFNIPKGKSRSELTLTMRDEFSVGLALAGIEEITFSSCKFYDSDRERLDRGFGRLWSAFGRILTCDSKLNTNEIENGVEDKSAYLLDLLVKLFNAGIKSVIVNINALTDRTTIVKHDLDTLLRKTAALKKNMSLVIHCQDEIMDGTDAGSRPLPKGSYRSDDDEELGRTVEINYYSDSVTIVYLSTQPKAEL</sequence>
<dbReference type="Pfam" id="PF00646">
    <property type="entry name" value="F-box"/>
    <property type="match status" value="1"/>
</dbReference>
<reference evidence="2" key="1">
    <citation type="journal article" date="2008" name="Nat. Genet.">
        <title>The Pristionchus pacificus genome provides a unique perspective on nematode lifestyle and parasitism.</title>
        <authorList>
            <person name="Dieterich C."/>
            <person name="Clifton S.W."/>
            <person name="Schuster L.N."/>
            <person name="Chinwalla A."/>
            <person name="Delehaunty K."/>
            <person name="Dinkelacker I."/>
            <person name="Fulton L."/>
            <person name="Fulton R."/>
            <person name="Godfrey J."/>
            <person name="Minx P."/>
            <person name="Mitreva M."/>
            <person name="Roeseler W."/>
            <person name="Tian H."/>
            <person name="Witte H."/>
            <person name="Yang S.P."/>
            <person name="Wilson R.K."/>
            <person name="Sommer R.J."/>
        </authorList>
    </citation>
    <scope>NUCLEOTIDE SEQUENCE [LARGE SCALE GENOMIC DNA]</scope>
    <source>
        <strain evidence="2">PS312</strain>
    </source>
</reference>
<dbReference type="SMART" id="SM00256">
    <property type="entry name" value="FBOX"/>
    <property type="match status" value="1"/>
</dbReference>
<dbReference type="AlphaFoldDB" id="A0A2A6CT34"/>
<evidence type="ECO:0000313" key="1">
    <source>
        <dbReference type="EnsemblMetazoa" id="PPA37891.1"/>
    </source>
</evidence>
<gene>
    <name evidence="1" type="primary">WBGene00276260</name>
</gene>
<dbReference type="SUPFAM" id="SSF81383">
    <property type="entry name" value="F-box domain"/>
    <property type="match status" value="1"/>
</dbReference>
<accession>A0A8R1UQE8</accession>
<dbReference type="Proteomes" id="UP000005239">
    <property type="component" value="Unassembled WGS sequence"/>
</dbReference>
<dbReference type="CDD" id="cd09917">
    <property type="entry name" value="F-box_SF"/>
    <property type="match status" value="1"/>
</dbReference>
<name>A0A2A6CT34_PRIPA</name>
<organism evidence="1 2">
    <name type="scientific">Pristionchus pacificus</name>
    <name type="common">Parasitic nematode worm</name>
    <dbReference type="NCBI Taxonomy" id="54126"/>
    <lineage>
        <taxon>Eukaryota</taxon>
        <taxon>Metazoa</taxon>
        <taxon>Ecdysozoa</taxon>
        <taxon>Nematoda</taxon>
        <taxon>Chromadorea</taxon>
        <taxon>Rhabditida</taxon>
        <taxon>Rhabditina</taxon>
        <taxon>Diplogasteromorpha</taxon>
        <taxon>Diplogasteroidea</taxon>
        <taxon>Neodiplogasteridae</taxon>
        <taxon>Pristionchus</taxon>
    </lineage>
</organism>
<reference evidence="1" key="2">
    <citation type="submission" date="2022-06" db="UniProtKB">
        <authorList>
            <consortium name="EnsemblMetazoa"/>
        </authorList>
    </citation>
    <scope>IDENTIFICATION</scope>
    <source>
        <strain evidence="1">PS312</strain>
    </source>
</reference>
<keyword evidence="2" id="KW-1185">Reference proteome</keyword>
<proteinExistence type="predicted"/>
<protein>
    <submittedName>
        <fullName evidence="1">F-box domain-containing protein</fullName>
    </submittedName>
</protein>
<dbReference type="InterPro" id="IPR036047">
    <property type="entry name" value="F-box-like_dom_sf"/>
</dbReference>
<accession>A0A2A6CT34</accession>
<evidence type="ECO:0000313" key="2">
    <source>
        <dbReference type="Proteomes" id="UP000005239"/>
    </source>
</evidence>
<dbReference type="EnsemblMetazoa" id="PPA37891.1">
    <property type="protein sequence ID" value="PPA37891.1"/>
    <property type="gene ID" value="WBGene00276260"/>
</dbReference>
<dbReference type="InterPro" id="IPR001810">
    <property type="entry name" value="F-box_dom"/>
</dbReference>
<dbReference type="PROSITE" id="PS50181">
    <property type="entry name" value="FBOX"/>
    <property type="match status" value="1"/>
</dbReference>